<accession>A0ABY6LY77</accession>
<dbReference type="InterPro" id="IPR040807">
    <property type="entry name" value="DUF5522"/>
</dbReference>
<evidence type="ECO:0000313" key="2">
    <source>
        <dbReference type="Proteomes" id="UP001163328"/>
    </source>
</evidence>
<gene>
    <name evidence="1" type="ORF">K5I29_12725</name>
</gene>
<dbReference type="Proteomes" id="UP001163328">
    <property type="component" value="Chromosome"/>
</dbReference>
<name>A0ABY6LY77_9FLAO</name>
<dbReference type="Pfam" id="PF17653">
    <property type="entry name" value="DUF5522"/>
    <property type="match status" value="1"/>
</dbReference>
<keyword evidence="2" id="KW-1185">Reference proteome</keyword>
<reference evidence="1" key="1">
    <citation type="submission" date="2021-08" db="EMBL/GenBank/DDBJ databases">
        <title>Flavobacterium sp. strain CC-SYL302.</title>
        <authorList>
            <person name="Lin S.-Y."/>
            <person name="Lee T.-H."/>
            <person name="Young C.-C."/>
        </authorList>
    </citation>
    <scope>NUCLEOTIDE SEQUENCE</scope>
    <source>
        <strain evidence="1">CC-SYL302</strain>
    </source>
</reference>
<evidence type="ECO:0000313" key="1">
    <source>
        <dbReference type="EMBL" id="UYW01294.1"/>
    </source>
</evidence>
<dbReference type="Pfam" id="PF14375">
    <property type="entry name" value="Cys_rich_CWC"/>
    <property type="match status" value="1"/>
</dbReference>
<dbReference type="InterPro" id="IPR032720">
    <property type="entry name" value="Cys_rich_CWC"/>
</dbReference>
<organism evidence="1 2">
    <name type="scientific">Flavobacterium agricola</name>
    <dbReference type="NCBI Taxonomy" id="2870839"/>
    <lineage>
        <taxon>Bacteria</taxon>
        <taxon>Pseudomonadati</taxon>
        <taxon>Bacteroidota</taxon>
        <taxon>Flavobacteriia</taxon>
        <taxon>Flavobacteriales</taxon>
        <taxon>Flavobacteriaceae</taxon>
        <taxon>Flavobacterium</taxon>
    </lineage>
</organism>
<sequence>MKTQACSYCKAPITCKANDITNCDCQSVNLLPETVHFLQTKTNHNCLCNACLHRFDQWVQFGLNNPFPARMSQMQPVHFYTENGFFVFTEQYHVHKGYCCENNCRHCVYQSKI</sequence>
<dbReference type="EMBL" id="CP081495">
    <property type="protein sequence ID" value="UYW01294.1"/>
    <property type="molecule type" value="Genomic_DNA"/>
</dbReference>
<proteinExistence type="predicted"/>
<protein>
    <submittedName>
        <fullName evidence="1">Cysteine-rich CWC family protein</fullName>
    </submittedName>
</protein>
<dbReference type="RefSeq" id="WP_264433741.1">
    <property type="nucleotide sequence ID" value="NZ_CP081495.1"/>
</dbReference>